<evidence type="ECO:0000313" key="2">
    <source>
        <dbReference type="EMBL" id="WMD18258.1"/>
    </source>
</evidence>
<organism evidence="2 3">
    <name type="scientific">Achromobacter seleniivolatilans</name>
    <dbReference type="NCBI Taxonomy" id="3047478"/>
    <lineage>
        <taxon>Bacteria</taxon>
        <taxon>Pseudomonadati</taxon>
        <taxon>Pseudomonadota</taxon>
        <taxon>Betaproteobacteria</taxon>
        <taxon>Burkholderiales</taxon>
        <taxon>Alcaligenaceae</taxon>
        <taxon>Achromobacter</taxon>
    </lineage>
</organism>
<gene>
    <name evidence="2" type="ORF">RAS12_16550</name>
</gene>
<name>A0ABY9LV75_9BURK</name>
<accession>A0ABY9LV75</accession>
<dbReference type="Proteomes" id="UP001234798">
    <property type="component" value="Chromosome"/>
</dbReference>
<feature type="signal peptide" evidence="1">
    <location>
        <begin position="1"/>
        <end position="25"/>
    </location>
</feature>
<proteinExistence type="predicted"/>
<keyword evidence="3" id="KW-1185">Reference proteome</keyword>
<protein>
    <submittedName>
        <fullName evidence="2">Uncharacterized protein</fullName>
    </submittedName>
</protein>
<feature type="chain" id="PRO_5046134221" evidence="1">
    <location>
        <begin position="26"/>
        <end position="379"/>
    </location>
</feature>
<dbReference type="EMBL" id="CP132976">
    <property type="protein sequence ID" value="WMD18258.1"/>
    <property type="molecule type" value="Genomic_DNA"/>
</dbReference>
<reference evidence="2 3" key="1">
    <citation type="submission" date="2023-08" db="EMBL/GenBank/DDBJ databases">
        <title>Achromobacter seleniivolatilans sp. nov., isolated from seleniferous soil.</title>
        <authorList>
            <person name="Zhang S."/>
            <person name="Li K."/>
            <person name="Peng J."/>
            <person name="Zhao Q."/>
            <person name="Wang H."/>
            <person name="Guo Y."/>
        </authorList>
    </citation>
    <scope>NUCLEOTIDE SEQUENCE [LARGE SCALE GENOMIC DNA]</scope>
    <source>
        <strain evidence="2 3">R39</strain>
    </source>
</reference>
<evidence type="ECO:0000256" key="1">
    <source>
        <dbReference type="SAM" id="SignalP"/>
    </source>
</evidence>
<dbReference type="RefSeq" id="WP_306937233.1">
    <property type="nucleotide sequence ID" value="NZ_CP132976.1"/>
</dbReference>
<keyword evidence="1" id="KW-0732">Signal</keyword>
<sequence>MPRANATLQGLAFMALALSPAWAHALCQPMAAAGQRETVVAGVSLDDTNTLLALDGSRIKTWEPHVGVEIGRRAAPVIWAERVDWSVYAAAPDARIGPTLLRFERGADGVRHLCGIAQYNPNIVDQTQASGQASLPKPEAETRFLYENNGRLYGYELRSYAHDGTPNTPLRYCFRYDGNGWLAERSANACNEPPQPLARYVHDAAGRLLRTISYVENQGDAIEVVVYDSDGNPAQRYRRQRLDWKNEKLMLGLPFRERPSEYAVLVLPGPNWKAPAMESSHYDWAIVQPKGKGSGQDIYEARRDPASVLASGNSGANGQFDVTPAQRQRIWDAAGQTPGGVQWLWAPGQTYTLLQSLPEAVWAACTDPENRQPEACGAR</sequence>
<evidence type="ECO:0000313" key="3">
    <source>
        <dbReference type="Proteomes" id="UP001234798"/>
    </source>
</evidence>